<dbReference type="EMBL" id="SJPK01000002">
    <property type="protein sequence ID" value="TWT73879.1"/>
    <property type="molecule type" value="Genomic_DNA"/>
</dbReference>
<evidence type="ECO:0000313" key="2">
    <source>
        <dbReference type="Proteomes" id="UP000318053"/>
    </source>
</evidence>
<name>A0A5C5YFZ8_9BACT</name>
<dbReference type="AlphaFoldDB" id="A0A5C5YFZ8"/>
<proteinExistence type="predicted"/>
<reference evidence="1 2" key="1">
    <citation type="submission" date="2019-02" db="EMBL/GenBank/DDBJ databases">
        <title>Deep-cultivation of Planctomycetes and their phenomic and genomic characterization uncovers novel biology.</title>
        <authorList>
            <person name="Wiegand S."/>
            <person name="Jogler M."/>
            <person name="Boedeker C."/>
            <person name="Pinto D."/>
            <person name="Vollmers J."/>
            <person name="Rivas-Marin E."/>
            <person name="Kohn T."/>
            <person name="Peeters S.H."/>
            <person name="Heuer A."/>
            <person name="Rast P."/>
            <person name="Oberbeckmann S."/>
            <person name="Bunk B."/>
            <person name="Jeske O."/>
            <person name="Meyerdierks A."/>
            <person name="Storesund J.E."/>
            <person name="Kallscheuer N."/>
            <person name="Luecker S."/>
            <person name="Lage O.M."/>
            <person name="Pohl T."/>
            <person name="Merkel B.J."/>
            <person name="Hornburger P."/>
            <person name="Mueller R.-W."/>
            <person name="Bruemmer F."/>
            <person name="Labrenz M."/>
            <person name="Spormann A.M."/>
            <person name="Op Den Camp H."/>
            <person name="Overmann J."/>
            <person name="Amann R."/>
            <person name="Jetten M.S.M."/>
            <person name="Mascher T."/>
            <person name="Medema M.H."/>
            <person name="Devos D.P."/>
            <person name="Kaster A.-K."/>
            <person name="Ovreas L."/>
            <person name="Rohde M."/>
            <person name="Galperin M.Y."/>
            <person name="Jogler C."/>
        </authorList>
    </citation>
    <scope>NUCLEOTIDE SEQUENCE [LARGE SCALE GENOMIC DNA]</scope>
    <source>
        <strain evidence="1 2">CA85</strain>
    </source>
</reference>
<dbReference type="Proteomes" id="UP000318053">
    <property type="component" value="Unassembled WGS sequence"/>
</dbReference>
<gene>
    <name evidence="1" type="ORF">CA85_07610</name>
</gene>
<sequence length="76" mass="8612">MTIGIATALFLAIVVLVLRRQPVLVLLLESVTPVAMKFDGVTDSGVEHHAEFDYEHRFAEHEHDFGWLNDQFHALP</sequence>
<organism evidence="1 2">
    <name type="scientific">Allorhodopirellula solitaria</name>
    <dbReference type="NCBI Taxonomy" id="2527987"/>
    <lineage>
        <taxon>Bacteria</taxon>
        <taxon>Pseudomonadati</taxon>
        <taxon>Planctomycetota</taxon>
        <taxon>Planctomycetia</taxon>
        <taxon>Pirellulales</taxon>
        <taxon>Pirellulaceae</taxon>
        <taxon>Allorhodopirellula</taxon>
    </lineage>
</organism>
<accession>A0A5C5YFZ8</accession>
<comment type="caution">
    <text evidence="1">The sequence shown here is derived from an EMBL/GenBank/DDBJ whole genome shotgun (WGS) entry which is preliminary data.</text>
</comment>
<keyword evidence="2" id="KW-1185">Reference proteome</keyword>
<evidence type="ECO:0000313" key="1">
    <source>
        <dbReference type="EMBL" id="TWT73879.1"/>
    </source>
</evidence>
<protein>
    <submittedName>
        <fullName evidence="1">Uncharacterized protein</fullName>
    </submittedName>
</protein>